<feature type="transmembrane region" description="Helical" evidence="1">
    <location>
        <begin position="30"/>
        <end position="53"/>
    </location>
</feature>
<reference evidence="2" key="1">
    <citation type="journal article" date="2017" name="J. Nat. Prod.">
        <title>A Maldiisotopic Approach to Discover Natural Products: Cryptomaldamide, a Hybrid Tripeptide from the Marine Cyanobacterium Moorea producens.</title>
        <authorList>
            <person name="Kinnel R.B."/>
            <person name="Esquenazi E."/>
            <person name="Leao T."/>
            <person name="Moss N."/>
            <person name="Mevers E."/>
            <person name="Pereira A.R."/>
            <person name="Monroe E.A."/>
            <person name="Korobeynikov A."/>
            <person name="Murray T.F."/>
            <person name="Sherman D."/>
            <person name="Gerwick L."/>
            <person name="Dorrestein P.C."/>
            <person name="Gerwick W.H."/>
        </authorList>
    </citation>
    <scope>NUCLEOTIDE SEQUENCE</scope>
    <source>
        <strain evidence="2">JHB</strain>
    </source>
</reference>
<dbReference type="AlphaFoldDB" id="A0A1W6QDY5"/>
<organism evidence="2">
    <name type="scientific">Moorena producens (strain JHB)</name>
    <dbReference type="NCBI Taxonomy" id="1454205"/>
    <lineage>
        <taxon>Bacteria</taxon>
        <taxon>Bacillati</taxon>
        <taxon>Cyanobacteriota</taxon>
        <taxon>Cyanophyceae</taxon>
        <taxon>Coleofasciculales</taxon>
        <taxon>Coleofasciculaceae</taxon>
        <taxon>Moorena</taxon>
    </lineage>
</organism>
<name>A0A1W6QDY5_MOOP1</name>
<protein>
    <submittedName>
        <fullName evidence="2">Transposase</fullName>
    </submittedName>
</protein>
<evidence type="ECO:0000313" key="3">
    <source>
        <dbReference type="EMBL" id="WAN70176.1"/>
    </source>
</evidence>
<evidence type="ECO:0000313" key="2">
    <source>
        <dbReference type="EMBL" id="ARO38316.1"/>
    </source>
</evidence>
<dbReference type="EMBL" id="KY315923">
    <property type="protein sequence ID" value="ARO38316.1"/>
    <property type="molecule type" value="Genomic_DNA"/>
</dbReference>
<evidence type="ECO:0000256" key="1">
    <source>
        <dbReference type="SAM" id="Phobius"/>
    </source>
</evidence>
<keyword evidence="1" id="KW-0812">Transmembrane</keyword>
<dbReference type="EMBL" id="CP017708">
    <property type="protein sequence ID" value="WAN70176.1"/>
    <property type="molecule type" value="Genomic_DNA"/>
</dbReference>
<proteinExistence type="predicted"/>
<reference evidence="3" key="2">
    <citation type="journal article" date="2017" name="Proc. Natl. Acad. Sci. U.S.A.">
        <title>Comparative genomics uncovers the prolific and distinctive metabolic potential of the cyanobacterial genus Moorea.</title>
        <authorList>
            <person name="Leao T."/>
            <person name="Castelao G."/>
            <person name="Korobeynikov A."/>
            <person name="Monroe E.A."/>
            <person name="Podell S."/>
            <person name="Glukhov E."/>
            <person name="Allen E.E."/>
            <person name="Gerwick W.H."/>
            <person name="Gerwick L."/>
        </authorList>
    </citation>
    <scope>NUCLEOTIDE SEQUENCE</scope>
    <source>
        <strain evidence="3">JHB</strain>
    </source>
</reference>
<reference evidence="3" key="3">
    <citation type="submission" date="2022-10" db="EMBL/GenBank/DDBJ databases">
        <authorList>
            <person name="Ngo T.-E."/>
        </authorList>
    </citation>
    <scope>NUCLEOTIDE SEQUENCE</scope>
    <source>
        <strain evidence="3">JHB</strain>
    </source>
</reference>
<dbReference type="Proteomes" id="UP000176944">
    <property type="component" value="Chromosome"/>
</dbReference>
<keyword evidence="1" id="KW-1133">Transmembrane helix</keyword>
<accession>A0A1W6QDY5</accession>
<sequence>MLKLLLPQPKEFGHPRHPRTVDLREILNGFLIFIGQVVSGIMQLPPYTAIIIYGDFPKWQRRRTWQLLNDQLRSQIRLTQGVRITIHCWDSGLSIRQDDEKKGSLRPMMVGNKFKGVNVT</sequence>
<keyword evidence="1" id="KW-0472">Membrane</keyword>
<gene>
    <name evidence="3" type="ORF">BJP36_16200</name>
</gene>